<dbReference type="InterPro" id="IPR058240">
    <property type="entry name" value="rSAM_sf"/>
</dbReference>
<dbReference type="Gene3D" id="3.80.30.30">
    <property type="match status" value="1"/>
</dbReference>
<dbReference type="InterPro" id="IPR007197">
    <property type="entry name" value="rSAM"/>
</dbReference>
<dbReference type="SMART" id="SM00729">
    <property type="entry name" value="Elp3"/>
    <property type="match status" value="1"/>
</dbReference>
<name>A0A2M8KBY2_9BACT</name>
<evidence type="ECO:0000313" key="5">
    <source>
        <dbReference type="EMBL" id="PJE57428.1"/>
    </source>
</evidence>
<dbReference type="Pfam" id="PF04055">
    <property type="entry name" value="Radical_SAM"/>
    <property type="match status" value="1"/>
</dbReference>
<dbReference type="GO" id="GO:0051536">
    <property type="term" value="F:iron-sulfur cluster binding"/>
    <property type="evidence" value="ECO:0007669"/>
    <property type="project" value="UniProtKB-KW"/>
</dbReference>
<comment type="caution">
    <text evidence="5">The sequence shown here is derived from an EMBL/GenBank/DDBJ whole genome shotgun (WGS) entry which is preliminary data.</text>
</comment>
<evidence type="ECO:0000256" key="2">
    <source>
        <dbReference type="ARBA" id="ARBA00023004"/>
    </source>
</evidence>
<evidence type="ECO:0000256" key="3">
    <source>
        <dbReference type="ARBA" id="ARBA00023014"/>
    </source>
</evidence>
<dbReference type="EMBL" id="PFDX01000026">
    <property type="protein sequence ID" value="PJE57428.1"/>
    <property type="molecule type" value="Genomic_DNA"/>
</dbReference>
<evidence type="ECO:0000259" key="4">
    <source>
        <dbReference type="SMART" id="SM00729"/>
    </source>
</evidence>
<dbReference type="Proteomes" id="UP000231648">
    <property type="component" value="Unassembled WGS sequence"/>
</dbReference>
<dbReference type="InterPro" id="IPR040086">
    <property type="entry name" value="MJ0683-like"/>
</dbReference>
<dbReference type="SFLD" id="SFLDG01084">
    <property type="entry name" value="Uncharacterised_Radical_SAM_Su"/>
    <property type="match status" value="1"/>
</dbReference>
<dbReference type="AlphaFoldDB" id="A0A2M8KBY2"/>
<dbReference type="GO" id="GO:0003824">
    <property type="term" value="F:catalytic activity"/>
    <property type="evidence" value="ECO:0007669"/>
    <property type="project" value="InterPro"/>
</dbReference>
<feature type="non-terminal residue" evidence="5">
    <location>
        <position position="254"/>
    </location>
</feature>
<keyword evidence="2" id="KW-0408">Iron</keyword>
<evidence type="ECO:0000313" key="6">
    <source>
        <dbReference type="Proteomes" id="UP000231648"/>
    </source>
</evidence>
<dbReference type="InterPro" id="IPR006638">
    <property type="entry name" value="Elp3/MiaA/NifB-like_rSAM"/>
</dbReference>
<dbReference type="PANTHER" id="PTHR43432">
    <property type="entry name" value="SLR0285 PROTEIN"/>
    <property type="match status" value="1"/>
</dbReference>
<accession>A0A2M8KBY2</accession>
<gene>
    <name evidence="5" type="ORF">COU82_02150</name>
</gene>
<reference evidence="6" key="1">
    <citation type="submission" date="2017-09" db="EMBL/GenBank/DDBJ databases">
        <title>Depth-based differentiation of microbial function through sediment-hosted aquifers and enrichment of novel symbionts in the deep terrestrial subsurface.</title>
        <authorList>
            <person name="Probst A.J."/>
            <person name="Ladd B."/>
            <person name="Jarett J.K."/>
            <person name="Geller-Mcgrath D.E."/>
            <person name="Sieber C.M.K."/>
            <person name="Emerson J.B."/>
            <person name="Anantharaman K."/>
            <person name="Thomas B.C."/>
            <person name="Malmstrom R."/>
            <person name="Stieglmeier M."/>
            <person name="Klingl A."/>
            <person name="Woyke T."/>
            <person name="Ryan C.M."/>
            <person name="Banfield J.F."/>
        </authorList>
    </citation>
    <scope>NUCLEOTIDE SEQUENCE [LARGE SCALE GENOMIC DNA]</scope>
</reference>
<dbReference type="SFLD" id="SFLDS00029">
    <property type="entry name" value="Radical_SAM"/>
    <property type="match status" value="1"/>
</dbReference>
<proteinExistence type="predicted"/>
<dbReference type="CDD" id="cd01335">
    <property type="entry name" value="Radical_SAM"/>
    <property type="match status" value="1"/>
</dbReference>
<dbReference type="PANTHER" id="PTHR43432:SF3">
    <property type="entry name" value="SLR0285 PROTEIN"/>
    <property type="match status" value="1"/>
</dbReference>
<protein>
    <submittedName>
        <fullName evidence="5">Radical SAM protein</fullName>
    </submittedName>
</protein>
<feature type="domain" description="Elp3/MiaA/NifB-like radical SAM core" evidence="4">
    <location>
        <begin position="19"/>
        <end position="239"/>
    </location>
</feature>
<evidence type="ECO:0000256" key="1">
    <source>
        <dbReference type="ARBA" id="ARBA00022723"/>
    </source>
</evidence>
<sequence>MKIREIEAKSIMSKTGLGTDYVINPYVGCMHGCIYCYARFMKRFTNHPEPWGHFVDVKINALDLIPEKTDKYKGKSILMSSVTDPYHPIEIKYKLTRKILEKLIPLEPELNILTKSDLVLRDIDLLKQFKKRLVTVSLSFLDENLQKQLEPLASSPERRINAVKQIFKSGIKTAIFISPIFPEITHWREIINRTKDFVSEYWFENLNPYFSVQPNIINFLKRNKPELINKYKKIWLGEDNYWEIEEKNIRDFCR</sequence>
<dbReference type="SUPFAM" id="SSF102114">
    <property type="entry name" value="Radical SAM enzymes"/>
    <property type="match status" value="1"/>
</dbReference>
<dbReference type="GO" id="GO:0046872">
    <property type="term" value="F:metal ion binding"/>
    <property type="evidence" value="ECO:0007669"/>
    <property type="project" value="UniProtKB-KW"/>
</dbReference>
<keyword evidence="1" id="KW-0479">Metal-binding</keyword>
<organism evidence="5 6">
    <name type="scientific">Candidatus Portnoybacteria bacterium CG10_big_fil_rev_8_21_14_0_10_38_18</name>
    <dbReference type="NCBI Taxonomy" id="1974813"/>
    <lineage>
        <taxon>Bacteria</taxon>
        <taxon>Candidatus Portnoyibacteriota</taxon>
    </lineage>
</organism>
<keyword evidence="3" id="KW-0411">Iron-sulfur</keyword>